<proteinExistence type="predicted"/>
<sequence length="268" mass="29781">MAADTIRIIARGDDAGSSVTANRAIQEAISCGFLRNVSLMACCGAIEDAADRFAPHAEVCFGLHATLNAEWDDVRWGPVLPPEHVPSLVDREGMFFQTVAALAVHGPQVEEVMAELQAQLNRLRALGFHISYADMHMDFSKAIPGFEAEFDDWCSREGLINAIPYYRNWITTVYAHLTPYAIERNDDPIGAVIHELDQLKPGEYLIVGHPAYDNAEMRNLGHAGYTGDRVSSGRHWERLLFTDPRILAFVQAKGIVPIRYDEAEDGSR</sequence>
<evidence type="ECO:0000313" key="7">
    <source>
        <dbReference type="Proteomes" id="UP000570361"/>
    </source>
</evidence>
<evidence type="ECO:0008006" key="8">
    <source>
        <dbReference type="Google" id="ProtNLM"/>
    </source>
</evidence>
<dbReference type="GO" id="GO:0046872">
    <property type="term" value="F:metal ion binding"/>
    <property type="evidence" value="ECO:0007669"/>
    <property type="project" value="UniProtKB-KW"/>
</dbReference>
<reference evidence="6 7" key="1">
    <citation type="submission" date="2020-08" db="EMBL/GenBank/DDBJ databases">
        <title>Genomic Encyclopedia of Type Strains, Phase III (KMG-III): the genomes of soil and plant-associated and newly described type strains.</title>
        <authorList>
            <person name="Whitman W."/>
        </authorList>
    </citation>
    <scope>NUCLEOTIDE SEQUENCE [LARGE SCALE GENOMIC DNA]</scope>
    <source>
        <strain evidence="6 7">CECT 5862</strain>
    </source>
</reference>
<protein>
    <recommendedName>
        <fullName evidence="8">ChbG/HpnK family deacetylase</fullName>
    </recommendedName>
</protein>
<comment type="cofactor">
    <cofactor evidence="1">
        <name>Mg(2+)</name>
        <dbReference type="ChEBI" id="CHEBI:18420"/>
    </cofactor>
</comment>
<evidence type="ECO:0000256" key="1">
    <source>
        <dbReference type="ARBA" id="ARBA00001946"/>
    </source>
</evidence>
<dbReference type="Proteomes" id="UP000570361">
    <property type="component" value="Unassembled WGS sequence"/>
</dbReference>
<gene>
    <name evidence="6" type="ORF">FHS18_004879</name>
</gene>
<comment type="caution">
    <text evidence="6">The sequence shown here is derived from an EMBL/GenBank/DDBJ whole genome shotgun (WGS) entry which is preliminary data.</text>
</comment>
<dbReference type="Pfam" id="PF04794">
    <property type="entry name" value="YdjC"/>
    <property type="match status" value="1"/>
</dbReference>
<evidence type="ECO:0000256" key="3">
    <source>
        <dbReference type="ARBA" id="ARBA00022801"/>
    </source>
</evidence>
<accession>A0A7W5B1P1</accession>
<name>A0A7W5B1P1_9BACL</name>
<dbReference type="AlphaFoldDB" id="A0A7W5B1P1"/>
<dbReference type="InterPro" id="IPR011330">
    <property type="entry name" value="Glyco_hydro/deAcase_b/a-brl"/>
</dbReference>
<keyword evidence="3" id="KW-0378">Hydrolase</keyword>
<keyword evidence="4" id="KW-0460">Magnesium</keyword>
<dbReference type="GO" id="GO:0019213">
    <property type="term" value="F:deacetylase activity"/>
    <property type="evidence" value="ECO:0007669"/>
    <property type="project" value="TreeGrafter"/>
</dbReference>
<dbReference type="RefSeq" id="WP_183602887.1">
    <property type="nucleotide sequence ID" value="NZ_JACHXK010000014.1"/>
</dbReference>
<dbReference type="GO" id="GO:0005975">
    <property type="term" value="P:carbohydrate metabolic process"/>
    <property type="evidence" value="ECO:0007669"/>
    <property type="project" value="InterPro"/>
</dbReference>
<organism evidence="6 7">
    <name type="scientific">Paenibacillus phyllosphaerae</name>
    <dbReference type="NCBI Taxonomy" id="274593"/>
    <lineage>
        <taxon>Bacteria</taxon>
        <taxon>Bacillati</taxon>
        <taxon>Bacillota</taxon>
        <taxon>Bacilli</taxon>
        <taxon>Bacillales</taxon>
        <taxon>Paenibacillaceae</taxon>
        <taxon>Paenibacillus</taxon>
    </lineage>
</organism>
<keyword evidence="2" id="KW-0479">Metal-binding</keyword>
<dbReference type="Gene3D" id="3.20.20.370">
    <property type="entry name" value="Glycoside hydrolase/deacetylase"/>
    <property type="match status" value="1"/>
</dbReference>
<keyword evidence="5" id="KW-0119">Carbohydrate metabolism</keyword>
<dbReference type="InterPro" id="IPR006879">
    <property type="entry name" value="YdjC-like"/>
</dbReference>
<evidence type="ECO:0000313" key="6">
    <source>
        <dbReference type="EMBL" id="MBB3112777.1"/>
    </source>
</evidence>
<keyword evidence="7" id="KW-1185">Reference proteome</keyword>
<evidence type="ECO:0000256" key="2">
    <source>
        <dbReference type="ARBA" id="ARBA00022723"/>
    </source>
</evidence>
<dbReference type="PANTHER" id="PTHR31609">
    <property type="entry name" value="YDJC DEACETYLASE FAMILY MEMBER"/>
    <property type="match status" value="1"/>
</dbReference>
<dbReference type="PANTHER" id="PTHR31609:SF1">
    <property type="entry name" value="CARBOHYDRATE DEACETYLASE"/>
    <property type="match status" value="1"/>
</dbReference>
<dbReference type="EMBL" id="JACHXK010000014">
    <property type="protein sequence ID" value="MBB3112777.1"/>
    <property type="molecule type" value="Genomic_DNA"/>
</dbReference>
<dbReference type="SUPFAM" id="SSF88713">
    <property type="entry name" value="Glycoside hydrolase/deacetylase"/>
    <property type="match status" value="1"/>
</dbReference>
<evidence type="ECO:0000256" key="5">
    <source>
        <dbReference type="ARBA" id="ARBA00023277"/>
    </source>
</evidence>
<dbReference type="GO" id="GO:0016787">
    <property type="term" value="F:hydrolase activity"/>
    <property type="evidence" value="ECO:0007669"/>
    <property type="project" value="UniProtKB-KW"/>
</dbReference>
<evidence type="ECO:0000256" key="4">
    <source>
        <dbReference type="ARBA" id="ARBA00022842"/>
    </source>
</evidence>